<dbReference type="PANTHER" id="PTHR10259:SF11">
    <property type="entry name" value="THIOPURINE S-METHYLTRANSFERASE"/>
    <property type="match status" value="1"/>
</dbReference>
<dbReference type="GO" id="GO:0008119">
    <property type="term" value="F:thiopurine S-methyltransferase activity"/>
    <property type="evidence" value="ECO:0007669"/>
    <property type="project" value="TreeGrafter"/>
</dbReference>
<evidence type="ECO:0000313" key="4">
    <source>
        <dbReference type="EMBL" id="THF49800.1"/>
    </source>
</evidence>
<evidence type="ECO:0000256" key="2">
    <source>
        <dbReference type="ARBA" id="ARBA00022679"/>
    </source>
</evidence>
<keyword evidence="3" id="KW-0949">S-adenosyl-L-methionine</keyword>
<keyword evidence="1 4" id="KW-0489">Methyltransferase</keyword>
<dbReference type="SUPFAM" id="SSF53335">
    <property type="entry name" value="S-adenosyl-L-methionine-dependent methyltransferases"/>
    <property type="match status" value="1"/>
</dbReference>
<dbReference type="RefSeq" id="WP_136403209.1">
    <property type="nucleotide sequence ID" value="NZ_SSNZ01000004.1"/>
</dbReference>
<reference evidence="4 5" key="1">
    <citation type="submission" date="2019-04" db="EMBL/GenBank/DDBJ databases">
        <title>Flavobacterium sp. nov. isolated from construction timber.</title>
        <authorList>
            <person name="Lin S.-Y."/>
            <person name="Chang C.-T."/>
            <person name="Young C.-C."/>
        </authorList>
    </citation>
    <scope>NUCLEOTIDE SEQUENCE [LARGE SCALE GENOMIC DNA]</scope>
    <source>
        <strain evidence="4 5">CC-CTC003</strain>
    </source>
</reference>
<dbReference type="AlphaFoldDB" id="A0A4V3W846"/>
<evidence type="ECO:0000256" key="3">
    <source>
        <dbReference type="ARBA" id="ARBA00022691"/>
    </source>
</evidence>
<comment type="caution">
    <text evidence="4">The sequence shown here is derived from an EMBL/GenBank/DDBJ whole genome shotgun (WGS) entry which is preliminary data.</text>
</comment>
<dbReference type="PROSITE" id="PS51585">
    <property type="entry name" value="SAM_MT_TPMT"/>
    <property type="match status" value="1"/>
</dbReference>
<proteinExistence type="predicted"/>
<dbReference type="PANTHER" id="PTHR10259">
    <property type="entry name" value="THIOPURINE S-METHYLTRANSFERASE"/>
    <property type="match status" value="1"/>
</dbReference>
<dbReference type="InterPro" id="IPR029063">
    <property type="entry name" value="SAM-dependent_MTases_sf"/>
</dbReference>
<keyword evidence="2 4" id="KW-0808">Transferase</keyword>
<dbReference type="Proteomes" id="UP000307507">
    <property type="component" value="Unassembled WGS sequence"/>
</dbReference>
<protein>
    <submittedName>
        <fullName evidence="4">Methyltransferase domain-containing protein</fullName>
    </submittedName>
</protein>
<keyword evidence="5" id="KW-1185">Reference proteome</keyword>
<dbReference type="CDD" id="cd02440">
    <property type="entry name" value="AdoMet_MTases"/>
    <property type="match status" value="1"/>
</dbReference>
<evidence type="ECO:0000256" key="1">
    <source>
        <dbReference type="ARBA" id="ARBA00022603"/>
    </source>
</evidence>
<dbReference type="Pfam" id="PF05724">
    <property type="entry name" value="TPMT"/>
    <property type="match status" value="1"/>
</dbReference>
<gene>
    <name evidence="4" type="ORF">E6C50_10585</name>
</gene>
<dbReference type="EMBL" id="SSNZ01000004">
    <property type="protein sequence ID" value="THF49800.1"/>
    <property type="molecule type" value="Genomic_DNA"/>
</dbReference>
<name>A0A4V3W846_9FLAO</name>
<dbReference type="Gene3D" id="3.40.50.150">
    <property type="entry name" value="Vaccinia Virus protein VP39"/>
    <property type="match status" value="1"/>
</dbReference>
<dbReference type="OrthoDB" id="9778208at2"/>
<accession>A0A4V3W846</accession>
<organism evidence="4 5">
    <name type="scientific">Flavobacterium supellecticarium</name>
    <dbReference type="NCBI Taxonomy" id="2565924"/>
    <lineage>
        <taxon>Bacteria</taxon>
        <taxon>Pseudomonadati</taxon>
        <taxon>Bacteroidota</taxon>
        <taxon>Flavobacteriia</taxon>
        <taxon>Flavobacteriales</taxon>
        <taxon>Flavobacteriaceae</taxon>
        <taxon>Flavobacterium</taxon>
    </lineage>
</organism>
<dbReference type="GO" id="GO:0032259">
    <property type="term" value="P:methylation"/>
    <property type="evidence" value="ECO:0007669"/>
    <property type="project" value="UniProtKB-KW"/>
</dbReference>
<evidence type="ECO:0000313" key="5">
    <source>
        <dbReference type="Proteomes" id="UP000307507"/>
    </source>
</evidence>
<dbReference type="InterPro" id="IPR008854">
    <property type="entry name" value="TPMT"/>
</dbReference>
<sequence>MTTFNKDYWENRYQNDEAPWDTGSVTAPMKAYIDQITDKNLKILIPGAGNAHELDYLFSQGFHNVYVIDLAPTPLENIKLRNPDFPDNQLIQGDFFELKHTFDLVLEQTFFCALSPELRPQYAVKMHNILNPGGKIAGLLFDFPLTEAGPPFGGSETEYRKLFSDTFTIKTLERAHNSIKPRQDRELFFIFEKK</sequence>